<gene>
    <name evidence="2" type="ORF">CBP51_07095</name>
</gene>
<sequence length="374" mass="43198">MNLKNINYLNITSFITGIALIVISTVCSFLVKEIKNDNKESEIKSSIIDMIDSYADEGMISGFILIGFTLMSITVIKGAKKLWNDEISKELSDEINKAAKQTREVVAIATIDDLLNSKSVTSDLLKTKLPEIYQKAFGDHCADEDSLYKFTQKKLERFFSESEPIRTDYDQVVTVKEGDNKSIIWQEVTTYRIKISSLEKDSSEVIHPYKFGTSIKAAELSFEGSDPKYLLQIKYTEDDWATEHTLFDSTKHLRTDKATGKVVIKDNEFATVLHQDETLTIEISKDINLTKKLTNFKTVEKSCIYDDYFLSKRRTPIYRSHITMILPDNWEFELIKFGHEEDWTIHQYPPNVLKARTEQWVMPGIAFYCKWKHK</sequence>
<evidence type="ECO:0000313" key="2">
    <source>
        <dbReference type="EMBL" id="OZY86770.1"/>
    </source>
</evidence>
<dbReference type="Proteomes" id="UP000216101">
    <property type="component" value="Unassembled WGS sequence"/>
</dbReference>
<organism evidence="2 3">
    <name type="scientific">Cellvibrio mixtus</name>
    <dbReference type="NCBI Taxonomy" id="39650"/>
    <lineage>
        <taxon>Bacteria</taxon>
        <taxon>Pseudomonadati</taxon>
        <taxon>Pseudomonadota</taxon>
        <taxon>Gammaproteobacteria</taxon>
        <taxon>Cellvibrionales</taxon>
        <taxon>Cellvibrionaceae</taxon>
        <taxon>Cellvibrio</taxon>
    </lineage>
</organism>
<evidence type="ECO:0000256" key="1">
    <source>
        <dbReference type="SAM" id="Phobius"/>
    </source>
</evidence>
<keyword evidence="1" id="KW-0472">Membrane</keyword>
<name>A0A266QAC1_9GAMM</name>
<dbReference type="EMBL" id="NHNI01000001">
    <property type="protein sequence ID" value="OZY86770.1"/>
    <property type="molecule type" value="Genomic_DNA"/>
</dbReference>
<accession>A0A266QAC1</accession>
<dbReference type="AlphaFoldDB" id="A0A266QAC1"/>
<dbReference type="RefSeq" id="WP_094984367.1">
    <property type="nucleotide sequence ID" value="NZ_NHNI01000001.1"/>
</dbReference>
<reference evidence="3" key="1">
    <citation type="submission" date="2017-05" db="EMBL/GenBank/DDBJ databases">
        <authorList>
            <person name="Barney B.M."/>
        </authorList>
    </citation>
    <scope>NUCLEOTIDE SEQUENCE [LARGE SCALE GENOMIC DNA]</scope>
    <source>
        <strain evidence="3">PSBB022</strain>
    </source>
</reference>
<feature type="transmembrane region" description="Helical" evidence="1">
    <location>
        <begin position="59"/>
        <end position="79"/>
    </location>
</feature>
<keyword evidence="1" id="KW-0812">Transmembrane</keyword>
<evidence type="ECO:0000313" key="3">
    <source>
        <dbReference type="Proteomes" id="UP000216101"/>
    </source>
</evidence>
<feature type="transmembrane region" description="Helical" evidence="1">
    <location>
        <begin position="7"/>
        <end position="31"/>
    </location>
</feature>
<keyword evidence="1" id="KW-1133">Transmembrane helix</keyword>
<keyword evidence="3" id="KW-1185">Reference proteome</keyword>
<protein>
    <submittedName>
        <fullName evidence="2">Uncharacterized protein</fullName>
    </submittedName>
</protein>
<comment type="caution">
    <text evidence="2">The sequence shown here is derived from an EMBL/GenBank/DDBJ whole genome shotgun (WGS) entry which is preliminary data.</text>
</comment>
<proteinExistence type="predicted"/>